<feature type="region of interest" description="Disordered" evidence="1">
    <location>
        <begin position="35"/>
        <end position="76"/>
    </location>
</feature>
<reference evidence="2 3" key="1">
    <citation type="journal article" date="2019" name="Commun. Biol.">
        <title>The bagworm genome reveals a unique fibroin gene that provides high tensile strength.</title>
        <authorList>
            <person name="Kono N."/>
            <person name="Nakamura H."/>
            <person name="Ohtoshi R."/>
            <person name="Tomita M."/>
            <person name="Numata K."/>
            <person name="Arakawa K."/>
        </authorList>
    </citation>
    <scope>NUCLEOTIDE SEQUENCE [LARGE SCALE GENOMIC DNA]</scope>
</reference>
<organism evidence="2 3">
    <name type="scientific">Eumeta variegata</name>
    <name type="common">Bagworm moth</name>
    <name type="synonym">Eumeta japonica</name>
    <dbReference type="NCBI Taxonomy" id="151549"/>
    <lineage>
        <taxon>Eukaryota</taxon>
        <taxon>Metazoa</taxon>
        <taxon>Ecdysozoa</taxon>
        <taxon>Arthropoda</taxon>
        <taxon>Hexapoda</taxon>
        <taxon>Insecta</taxon>
        <taxon>Pterygota</taxon>
        <taxon>Neoptera</taxon>
        <taxon>Endopterygota</taxon>
        <taxon>Lepidoptera</taxon>
        <taxon>Glossata</taxon>
        <taxon>Ditrysia</taxon>
        <taxon>Tineoidea</taxon>
        <taxon>Psychidae</taxon>
        <taxon>Oiketicinae</taxon>
        <taxon>Eumeta</taxon>
    </lineage>
</organism>
<accession>A0A4C1UMN8</accession>
<gene>
    <name evidence="2" type="ORF">EVAR_102841_1</name>
</gene>
<sequence>MQGEWNGRGGGGPPEVTYWTKRAVVAITSGTPLSQLNQIEMGPHGKHQLSNKKESSKSVHPVESSERLSQRRGRPRPAAPALIIFPLKTANYVYTACVGVDNWSLSSIKGSYRKDASSEIEVAVGMLISHIFSDDRRSRSMKPKWIDDLDWSDLC</sequence>
<evidence type="ECO:0000313" key="3">
    <source>
        <dbReference type="Proteomes" id="UP000299102"/>
    </source>
</evidence>
<evidence type="ECO:0000313" key="2">
    <source>
        <dbReference type="EMBL" id="GBP27589.1"/>
    </source>
</evidence>
<proteinExistence type="predicted"/>
<protein>
    <submittedName>
        <fullName evidence="2">Uncharacterized protein</fullName>
    </submittedName>
</protein>
<dbReference type="EMBL" id="BGZK01000196">
    <property type="protein sequence ID" value="GBP27589.1"/>
    <property type="molecule type" value="Genomic_DNA"/>
</dbReference>
<evidence type="ECO:0000256" key="1">
    <source>
        <dbReference type="SAM" id="MobiDB-lite"/>
    </source>
</evidence>
<dbReference type="AlphaFoldDB" id="A0A4C1UMN8"/>
<name>A0A4C1UMN8_EUMVA</name>
<keyword evidence="3" id="KW-1185">Reference proteome</keyword>
<dbReference type="Proteomes" id="UP000299102">
    <property type="component" value="Unassembled WGS sequence"/>
</dbReference>
<comment type="caution">
    <text evidence="2">The sequence shown here is derived from an EMBL/GenBank/DDBJ whole genome shotgun (WGS) entry which is preliminary data.</text>
</comment>